<comment type="caution">
    <text evidence="2">The sequence shown here is derived from an EMBL/GenBank/DDBJ whole genome shotgun (WGS) entry which is preliminary data.</text>
</comment>
<keyword evidence="3" id="KW-1185">Reference proteome</keyword>
<name>A0A4S4M4Q3_9APHY</name>
<protein>
    <submittedName>
        <fullName evidence="2">Uncharacterized protein</fullName>
    </submittedName>
</protein>
<proteinExistence type="predicted"/>
<accession>A0A4S4M4Q3</accession>
<organism evidence="2 3">
    <name type="scientific">Antrodiella citrinella</name>
    <dbReference type="NCBI Taxonomy" id="2447956"/>
    <lineage>
        <taxon>Eukaryota</taxon>
        <taxon>Fungi</taxon>
        <taxon>Dikarya</taxon>
        <taxon>Basidiomycota</taxon>
        <taxon>Agaricomycotina</taxon>
        <taxon>Agaricomycetes</taxon>
        <taxon>Polyporales</taxon>
        <taxon>Steccherinaceae</taxon>
        <taxon>Antrodiella</taxon>
    </lineage>
</organism>
<dbReference type="Proteomes" id="UP000308730">
    <property type="component" value="Unassembled WGS sequence"/>
</dbReference>
<reference evidence="2 3" key="1">
    <citation type="submission" date="2019-02" db="EMBL/GenBank/DDBJ databases">
        <title>Genome sequencing of the rare red list fungi Antrodiella citrinella (Flaviporus citrinellus).</title>
        <authorList>
            <person name="Buettner E."/>
            <person name="Kellner H."/>
        </authorList>
    </citation>
    <scope>NUCLEOTIDE SEQUENCE [LARGE SCALE GENOMIC DNA]</scope>
    <source>
        <strain evidence="2 3">DSM 108506</strain>
    </source>
</reference>
<feature type="region of interest" description="Disordered" evidence="1">
    <location>
        <begin position="275"/>
        <end position="302"/>
    </location>
</feature>
<dbReference type="EMBL" id="SGPM01000503">
    <property type="protein sequence ID" value="THH20176.1"/>
    <property type="molecule type" value="Genomic_DNA"/>
</dbReference>
<gene>
    <name evidence="2" type="ORF">EUX98_g8632</name>
</gene>
<evidence type="ECO:0000256" key="1">
    <source>
        <dbReference type="SAM" id="MobiDB-lite"/>
    </source>
</evidence>
<dbReference type="OrthoDB" id="10591918at2759"/>
<sequence>MSSPIDPSTANDLLQKIMTSPSGSDRSQHSWKQSTNAVSFKSSQMHDPILHTLWLDEDNIFWDSSKRSYLNPHTRAMAQEAVAEALKRRSGVLAPPPTSSSSPAKILLDILTHGASSLESKSVDTIFHPRTPSRTDSFVSSSAASFRFTTNSSSTMSRTSCASDEDEIVKSRLHDRDHRRQSLLESLLDHGHAVEASSEGGNSFAEIRAPRPRRLHTIPFLHQAESTRNFRTAQQHRQLRTRVAPPSAIDMSLVREYTRYQRLHSQPYEIIADNSQASPQISEDDGFDGDNEGSDMMDDESEAEDGPFEIIELTPRERPSFTPPTPALHAIPLPPVSPIPTNTNSWIRDETAFGIRSDVTTLDYPETPIDEAMALLSPLQHLGHCELRERPNSNGSW</sequence>
<evidence type="ECO:0000313" key="3">
    <source>
        <dbReference type="Proteomes" id="UP000308730"/>
    </source>
</evidence>
<feature type="compositionally biased region" description="Acidic residues" evidence="1">
    <location>
        <begin position="282"/>
        <end position="302"/>
    </location>
</feature>
<evidence type="ECO:0000313" key="2">
    <source>
        <dbReference type="EMBL" id="THH20176.1"/>
    </source>
</evidence>
<dbReference type="AlphaFoldDB" id="A0A4S4M4Q3"/>